<feature type="transmembrane region" description="Helical" evidence="2">
    <location>
        <begin position="20"/>
        <end position="47"/>
    </location>
</feature>
<evidence type="ECO:0000256" key="2">
    <source>
        <dbReference type="SAM" id="Phobius"/>
    </source>
</evidence>
<name>A0A6G7BNE3_9VIRU</name>
<keyword evidence="2" id="KW-0812">Transmembrane</keyword>
<evidence type="ECO:0000313" key="3">
    <source>
        <dbReference type="EMBL" id="QIH29488.1"/>
    </source>
</evidence>
<dbReference type="EMBL" id="MN531172">
    <property type="protein sequence ID" value="QIH29488.1"/>
    <property type="molecule type" value="Genomic_DNA"/>
</dbReference>
<evidence type="ECO:0000256" key="1">
    <source>
        <dbReference type="SAM" id="MobiDB-lite"/>
    </source>
</evidence>
<organism evidence="3">
    <name type="scientific">Parsley severe stunt associated virus</name>
    <dbReference type="NCBI Taxonomy" id="2558055"/>
    <lineage>
        <taxon>Viruses</taxon>
        <taxon>Monodnaviria</taxon>
        <taxon>Shotokuvirae</taxon>
        <taxon>Cressdnaviricota</taxon>
        <taxon>Arfiviricetes</taxon>
        <taxon>Mulpavirales</taxon>
        <taxon>Nanoviridae</taxon>
        <taxon>Nanovirus</taxon>
        <taxon>Nanovirus petroselini</taxon>
    </lineage>
</organism>
<proteinExistence type="predicted"/>
<feature type="compositionally biased region" description="Basic and acidic residues" evidence="1">
    <location>
        <begin position="103"/>
        <end position="112"/>
    </location>
</feature>
<keyword evidence="2" id="KW-1133">Transmembrane helix</keyword>
<reference evidence="3" key="1">
    <citation type="submission" date="2019-09" db="EMBL/GenBank/DDBJ databases">
        <title>First report of parsley severe stunt associated virus in Iran.</title>
        <authorList>
            <person name="Hasanvand V."/>
            <person name="Heydarnejad J."/>
            <person name="Kleinow T."/>
            <person name="Jeske H."/>
        </authorList>
    </citation>
    <scope>NUCLEOTIDE SEQUENCE</scope>
    <source>
        <strain evidence="3">IR:Bagh:40Ba:Pars:18</strain>
    </source>
</reference>
<sequence length="112" mass="13060">MGYEGYPYEEHTQTGKQKEILYVIAYVVLVCICVCILWICINVSCLIPKYFRTTMENWLLSSSVMKKKIAARITGTPLEETNNVRNRNWDRRVTEDTVNNNNTDERTRTSGF</sequence>
<protein>
    <submittedName>
        <fullName evidence="3">Movement protein</fullName>
    </submittedName>
</protein>
<keyword evidence="2" id="KW-0472">Membrane</keyword>
<feature type="region of interest" description="Disordered" evidence="1">
    <location>
        <begin position="84"/>
        <end position="112"/>
    </location>
</feature>
<gene>
    <name evidence="3" type="primary">MP</name>
</gene>
<accession>A0A6G7BNE3</accession>